<evidence type="ECO:0000256" key="2">
    <source>
        <dbReference type="ARBA" id="ARBA00023125"/>
    </source>
</evidence>
<name>A0ABP9HDR1_9ACTN</name>
<dbReference type="Proteomes" id="UP001501195">
    <property type="component" value="Unassembled WGS sequence"/>
</dbReference>
<evidence type="ECO:0000259" key="4">
    <source>
        <dbReference type="PROSITE" id="PS50932"/>
    </source>
</evidence>
<evidence type="ECO:0000256" key="1">
    <source>
        <dbReference type="ARBA" id="ARBA00023015"/>
    </source>
</evidence>
<dbReference type="SUPFAM" id="SSF47413">
    <property type="entry name" value="lambda repressor-like DNA-binding domains"/>
    <property type="match status" value="1"/>
</dbReference>
<sequence>MYDVAREAGVSQTTVTHVLTGKRPVSAATKERVWDAITRLDFHPNEMARALRRQRSHSVALVLPNIVHALAPVFARHAGVRLREHGFQVTIHETDGDPETAASIVGALASWPVDGAIFSGFALGPDSAEALHRRQIPFVNCGVDDEEVRPWPVVRLDQGEGMRQVLEVLAERTAGAIAYVGGPAGAPGADIRRRAYEREMARLGRPVDERLIASVAYDWRAGRQAARSLLGTGLPFGAVACANDLIAIGVCAELRGRGIAIPDDVAVTGFDNIEPDAMVEPTLTSVETHMDRIAQEGVDLLLAAMGGQEDLAANVLVQPQLVRRASA</sequence>
<proteinExistence type="predicted"/>
<dbReference type="CDD" id="cd01392">
    <property type="entry name" value="HTH_LacI"/>
    <property type="match status" value="1"/>
</dbReference>
<dbReference type="Gene3D" id="3.40.50.2300">
    <property type="match status" value="2"/>
</dbReference>
<dbReference type="RefSeq" id="WP_345711130.1">
    <property type="nucleotide sequence ID" value="NZ_BAABIL010000109.1"/>
</dbReference>
<dbReference type="SMART" id="SM00354">
    <property type="entry name" value="HTH_LACI"/>
    <property type="match status" value="1"/>
</dbReference>
<comment type="caution">
    <text evidence="5">The sequence shown here is derived from an EMBL/GenBank/DDBJ whole genome shotgun (WGS) entry which is preliminary data.</text>
</comment>
<dbReference type="Pfam" id="PF13377">
    <property type="entry name" value="Peripla_BP_3"/>
    <property type="match status" value="1"/>
</dbReference>
<accession>A0ABP9HDR1</accession>
<dbReference type="PANTHER" id="PTHR30146:SF109">
    <property type="entry name" value="HTH-TYPE TRANSCRIPTIONAL REGULATOR GALS"/>
    <property type="match status" value="1"/>
</dbReference>
<dbReference type="Pfam" id="PF00356">
    <property type="entry name" value="LacI"/>
    <property type="match status" value="1"/>
</dbReference>
<keyword evidence="2 5" id="KW-0238">DNA-binding</keyword>
<protein>
    <submittedName>
        <fullName evidence="5">LacI family DNA-binding transcriptional regulator</fullName>
    </submittedName>
</protein>
<dbReference type="InterPro" id="IPR028082">
    <property type="entry name" value="Peripla_BP_I"/>
</dbReference>
<dbReference type="PROSITE" id="PS50932">
    <property type="entry name" value="HTH_LACI_2"/>
    <property type="match status" value="1"/>
</dbReference>
<dbReference type="EMBL" id="BAABIL010000109">
    <property type="protein sequence ID" value="GAA4968531.1"/>
    <property type="molecule type" value="Genomic_DNA"/>
</dbReference>
<reference evidence="6" key="1">
    <citation type="journal article" date="2019" name="Int. J. Syst. Evol. Microbiol.">
        <title>The Global Catalogue of Microorganisms (GCM) 10K type strain sequencing project: providing services to taxonomists for standard genome sequencing and annotation.</title>
        <authorList>
            <consortium name="The Broad Institute Genomics Platform"/>
            <consortium name="The Broad Institute Genome Sequencing Center for Infectious Disease"/>
            <person name="Wu L."/>
            <person name="Ma J."/>
        </authorList>
    </citation>
    <scope>NUCLEOTIDE SEQUENCE [LARGE SCALE GENOMIC DNA]</scope>
    <source>
        <strain evidence="6">JCM 18126</strain>
    </source>
</reference>
<dbReference type="SUPFAM" id="SSF53822">
    <property type="entry name" value="Periplasmic binding protein-like I"/>
    <property type="match status" value="1"/>
</dbReference>
<dbReference type="GO" id="GO:0003677">
    <property type="term" value="F:DNA binding"/>
    <property type="evidence" value="ECO:0007669"/>
    <property type="project" value="UniProtKB-KW"/>
</dbReference>
<dbReference type="PROSITE" id="PS00356">
    <property type="entry name" value="HTH_LACI_1"/>
    <property type="match status" value="1"/>
</dbReference>
<gene>
    <name evidence="5" type="ORF">GCM10023225_08520</name>
</gene>
<evidence type="ECO:0000256" key="3">
    <source>
        <dbReference type="ARBA" id="ARBA00023163"/>
    </source>
</evidence>
<keyword evidence="6" id="KW-1185">Reference proteome</keyword>
<feature type="domain" description="HTH lacI-type" evidence="4">
    <location>
        <begin position="1"/>
        <end position="53"/>
    </location>
</feature>
<dbReference type="InterPro" id="IPR000843">
    <property type="entry name" value="HTH_LacI"/>
</dbReference>
<dbReference type="InterPro" id="IPR046335">
    <property type="entry name" value="LacI/GalR-like_sensor"/>
</dbReference>
<evidence type="ECO:0000313" key="5">
    <source>
        <dbReference type="EMBL" id="GAA4968531.1"/>
    </source>
</evidence>
<dbReference type="Gene3D" id="1.10.260.40">
    <property type="entry name" value="lambda repressor-like DNA-binding domains"/>
    <property type="match status" value="1"/>
</dbReference>
<keyword evidence="1" id="KW-0805">Transcription regulation</keyword>
<dbReference type="CDD" id="cd06267">
    <property type="entry name" value="PBP1_LacI_sugar_binding-like"/>
    <property type="match status" value="1"/>
</dbReference>
<keyword evidence="3" id="KW-0804">Transcription</keyword>
<evidence type="ECO:0000313" key="6">
    <source>
        <dbReference type="Proteomes" id="UP001501195"/>
    </source>
</evidence>
<dbReference type="InterPro" id="IPR010982">
    <property type="entry name" value="Lambda_DNA-bd_dom_sf"/>
</dbReference>
<organism evidence="5 6">
    <name type="scientific">Kineococcus glutinatus</name>
    <dbReference type="NCBI Taxonomy" id="1070872"/>
    <lineage>
        <taxon>Bacteria</taxon>
        <taxon>Bacillati</taxon>
        <taxon>Actinomycetota</taxon>
        <taxon>Actinomycetes</taxon>
        <taxon>Kineosporiales</taxon>
        <taxon>Kineosporiaceae</taxon>
        <taxon>Kineococcus</taxon>
    </lineage>
</organism>
<dbReference type="PANTHER" id="PTHR30146">
    <property type="entry name" value="LACI-RELATED TRANSCRIPTIONAL REPRESSOR"/>
    <property type="match status" value="1"/>
</dbReference>